<dbReference type="RefSeq" id="WP_001108869.1">
    <property type="nucleotide sequence ID" value="NZ_CP013278.1"/>
</dbReference>
<dbReference type="EMBL" id="CP013278">
    <property type="protein sequence ID" value="AND28420.1"/>
    <property type="molecule type" value="Genomic_DNA"/>
</dbReference>
<dbReference type="PATRIC" id="fig|1430.6.peg.1971"/>
<proteinExistence type="predicted"/>
<name>A0A160LJR2_BACTI</name>
<reference evidence="1" key="1">
    <citation type="journal article" date="2017" name="Res. Microbiol.">
        <title>Comparative genomics of extrachromosomal elements in Bacillus thuringiensis subsp. israelensis.</title>
        <authorList>
            <person name="Bolotin A."/>
            <person name="Gillis A."/>
            <person name="Sanchis V."/>
            <person name="Nielsen-LeRoux C."/>
            <person name="Mahillon J."/>
            <person name="Lereclus D."/>
            <person name="Sorokin A."/>
        </authorList>
    </citation>
    <scope>NUCLEOTIDE SEQUENCE</scope>
    <source>
        <strain evidence="1">AM65-52</strain>
        <plasmid evidence="1">pAM65-52-3-235K</plasmid>
    </source>
</reference>
<evidence type="ECO:0000313" key="1">
    <source>
        <dbReference type="EMBL" id="AND28420.1"/>
    </source>
</evidence>
<gene>
    <name evidence="1" type="ORF">ATN07_32335</name>
</gene>
<organism evidence="1">
    <name type="scientific">Bacillus thuringiensis subsp. israelensis</name>
    <dbReference type="NCBI Taxonomy" id="1430"/>
    <lineage>
        <taxon>Bacteria</taxon>
        <taxon>Bacillati</taxon>
        <taxon>Bacillota</taxon>
        <taxon>Bacilli</taxon>
        <taxon>Bacillales</taxon>
        <taxon>Bacillaceae</taxon>
        <taxon>Bacillus</taxon>
        <taxon>Bacillus cereus group</taxon>
    </lineage>
</organism>
<geneLocation type="plasmid" evidence="1">
    <name>pAM65-52-3-235K</name>
</geneLocation>
<keyword evidence="1" id="KW-0614">Plasmid</keyword>
<dbReference type="AlphaFoldDB" id="A0A160LJR2"/>
<sequence>MNYPLGVFQYYDKETDTTHLQWSYVDDPNLTHFEVEIYDQNLRKWVKCDGRNGIIEKQPKIGSNY</sequence>
<protein>
    <submittedName>
        <fullName evidence="1">Uncharacterized protein</fullName>
    </submittedName>
</protein>
<accession>A0A160LJR2</accession>